<sequence>MESKPCVASLTVKNSNVLPPDTNSYGTMFGGLLMAQMDDVAAIAATRHARKHVVTASTDSVDFLYPVKEGDTICLEAFVTWTHNTSMEVFVKAVTENLILGDRKVCATAFLTMVAIDENRKPTIVPPVHPESKEEIFLHQGGAKRAELRRERRKNSKEMAQTFGTSFPWNEQSRL</sequence>
<gene>
    <name evidence="6" type="ORF">GH741_15480</name>
</gene>
<dbReference type="OrthoDB" id="9791628at2"/>
<evidence type="ECO:0000313" key="6">
    <source>
        <dbReference type="EMBL" id="MRH44044.1"/>
    </source>
</evidence>
<dbReference type="PANTHER" id="PTHR11049:SF24">
    <property type="entry name" value="CYTOSOLIC ACYL COENZYME A THIOESTER HYDROLASE"/>
    <property type="match status" value="1"/>
</dbReference>
<dbReference type="InterPro" id="IPR006683">
    <property type="entry name" value="Thioestr_dom"/>
</dbReference>
<dbReference type="GO" id="GO:0005829">
    <property type="term" value="C:cytosol"/>
    <property type="evidence" value="ECO:0007669"/>
    <property type="project" value="TreeGrafter"/>
</dbReference>
<dbReference type="EMBL" id="WJNG01000013">
    <property type="protein sequence ID" value="MRH44044.1"/>
    <property type="molecule type" value="Genomic_DNA"/>
</dbReference>
<dbReference type="AlphaFoldDB" id="A0A6A8DEN6"/>
<comment type="similarity">
    <text evidence="1">Belongs to the acyl coenzyme A hydrolase family.</text>
</comment>
<dbReference type="PROSITE" id="PS51770">
    <property type="entry name" value="HOTDOG_ACOT"/>
    <property type="match status" value="1"/>
</dbReference>
<dbReference type="Proteomes" id="UP000799092">
    <property type="component" value="Unassembled WGS sequence"/>
</dbReference>
<keyword evidence="7" id="KW-1185">Reference proteome</keyword>
<proteinExistence type="inferred from homology"/>
<dbReference type="RefSeq" id="WP_153737651.1">
    <property type="nucleotide sequence ID" value="NZ_WJNG01000013.1"/>
</dbReference>
<evidence type="ECO:0000256" key="4">
    <source>
        <dbReference type="SAM" id="MobiDB-lite"/>
    </source>
</evidence>
<dbReference type="Pfam" id="PF03061">
    <property type="entry name" value="4HBT"/>
    <property type="match status" value="1"/>
</dbReference>
<protein>
    <submittedName>
        <fullName evidence="6">Acyl-CoA thioesterase</fullName>
    </submittedName>
</protein>
<organism evidence="6 7">
    <name type="scientific">Aquibacillus halophilus</name>
    <dbReference type="NCBI Taxonomy" id="930132"/>
    <lineage>
        <taxon>Bacteria</taxon>
        <taxon>Bacillati</taxon>
        <taxon>Bacillota</taxon>
        <taxon>Bacilli</taxon>
        <taxon>Bacillales</taxon>
        <taxon>Bacillaceae</taxon>
        <taxon>Aquibacillus</taxon>
    </lineage>
</organism>
<dbReference type="CDD" id="cd03442">
    <property type="entry name" value="BFIT_BACH"/>
    <property type="match status" value="1"/>
</dbReference>
<dbReference type="GO" id="GO:0009062">
    <property type="term" value="P:fatty acid catabolic process"/>
    <property type="evidence" value="ECO:0007669"/>
    <property type="project" value="TreeGrafter"/>
</dbReference>
<reference evidence="6" key="1">
    <citation type="submission" date="2019-11" db="EMBL/GenBank/DDBJ databases">
        <authorList>
            <person name="Li J."/>
        </authorList>
    </citation>
    <scope>NUCLEOTIDE SEQUENCE</scope>
    <source>
        <strain evidence="6">B6B</strain>
    </source>
</reference>
<evidence type="ECO:0000256" key="2">
    <source>
        <dbReference type="ARBA" id="ARBA00022801"/>
    </source>
</evidence>
<dbReference type="GO" id="GO:0006637">
    <property type="term" value="P:acyl-CoA metabolic process"/>
    <property type="evidence" value="ECO:0007669"/>
    <property type="project" value="TreeGrafter"/>
</dbReference>
<accession>A0A6A8DEN6</accession>
<dbReference type="InterPro" id="IPR029069">
    <property type="entry name" value="HotDog_dom_sf"/>
</dbReference>
<feature type="compositionally biased region" description="Polar residues" evidence="4">
    <location>
        <begin position="158"/>
        <end position="175"/>
    </location>
</feature>
<keyword evidence="2 3" id="KW-0378">Hydrolase</keyword>
<comment type="caution">
    <text evidence="6">The sequence shown here is derived from an EMBL/GenBank/DDBJ whole genome shotgun (WGS) entry which is preliminary data.</text>
</comment>
<evidence type="ECO:0000313" key="7">
    <source>
        <dbReference type="Proteomes" id="UP000799092"/>
    </source>
</evidence>
<dbReference type="GO" id="GO:0052816">
    <property type="term" value="F:long-chain fatty acyl-CoA hydrolase activity"/>
    <property type="evidence" value="ECO:0007669"/>
    <property type="project" value="TreeGrafter"/>
</dbReference>
<dbReference type="SUPFAM" id="SSF54637">
    <property type="entry name" value="Thioesterase/thiol ester dehydrase-isomerase"/>
    <property type="match status" value="1"/>
</dbReference>
<evidence type="ECO:0000256" key="1">
    <source>
        <dbReference type="ARBA" id="ARBA00010458"/>
    </source>
</evidence>
<evidence type="ECO:0000259" key="5">
    <source>
        <dbReference type="PROSITE" id="PS51770"/>
    </source>
</evidence>
<name>A0A6A8DEN6_9BACI</name>
<dbReference type="InterPro" id="IPR033120">
    <property type="entry name" value="HOTDOG_ACOT"/>
</dbReference>
<feature type="domain" description="HotDog ACOT-type" evidence="5">
    <location>
        <begin position="7"/>
        <end position="119"/>
    </location>
</feature>
<dbReference type="PANTHER" id="PTHR11049">
    <property type="entry name" value="ACYL COENZYME A THIOESTER HYDROLASE"/>
    <property type="match status" value="1"/>
</dbReference>
<evidence type="ECO:0000256" key="3">
    <source>
        <dbReference type="PROSITE-ProRule" id="PRU01106"/>
    </source>
</evidence>
<dbReference type="Gene3D" id="3.10.129.10">
    <property type="entry name" value="Hotdog Thioesterase"/>
    <property type="match status" value="1"/>
</dbReference>
<feature type="region of interest" description="Disordered" evidence="4">
    <location>
        <begin position="151"/>
        <end position="175"/>
    </location>
</feature>
<dbReference type="InterPro" id="IPR040170">
    <property type="entry name" value="Cytosol_ACT"/>
</dbReference>